<organism evidence="2 3">
    <name type="scientific">Aspergillus wentii DTO 134E9</name>
    <dbReference type="NCBI Taxonomy" id="1073089"/>
    <lineage>
        <taxon>Eukaryota</taxon>
        <taxon>Fungi</taxon>
        <taxon>Dikarya</taxon>
        <taxon>Ascomycota</taxon>
        <taxon>Pezizomycotina</taxon>
        <taxon>Eurotiomycetes</taxon>
        <taxon>Eurotiomycetidae</taxon>
        <taxon>Eurotiales</taxon>
        <taxon>Aspergillaceae</taxon>
        <taxon>Aspergillus</taxon>
        <taxon>Aspergillus subgen. Cremei</taxon>
    </lineage>
</organism>
<accession>A0A1L9RU32</accession>
<keyword evidence="3" id="KW-1185">Reference proteome</keyword>
<dbReference type="STRING" id="1073089.A0A1L9RU32"/>
<dbReference type="Proteomes" id="UP000184383">
    <property type="component" value="Unassembled WGS sequence"/>
</dbReference>
<evidence type="ECO:0000256" key="1">
    <source>
        <dbReference type="SAM" id="MobiDB-lite"/>
    </source>
</evidence>
<dbReference type="OrthoDB" id="4167490at2759"/>
<feature type="region of interest" description="Disordered" evidence="1">
    <location>
        <begin position="1"/>
        <end position="41"/>
    </location>
</feature>
<feature type="compositionally biased region" description="Basic residues" evidence="1">
    <location>
        <begin position="7"/>
        <end position="39"/>
    </location>
</feature>
<dbReference type="GeneID" id="63752980"/>
<reference evidence="3" key="1">
    <citation type="journal article" date="2017" name="Genome Biol.">
        <title>Comparative genomics reveals high biological diversity and specific adaptations in the industrially and medically important fungal genus Aspergillus.</title>
        <authorList>
            <person name="de Vries R.P."/>
            <person name="Riley R."/>
            <person name="Wiebenga A."/>
            <person name="Aguilar-Osorio G."/>
            <person name="Amillis S."/>
            <person name="Uchima C.A."/>
            <person name="Anderluh G."/>
            <person name="Asadollahi M."/>
            <person name="Askin M."/>
            <person name="Barry K."/>
            <person name="Battaglia E."/>
            <person name="Bayram O."/>
            <person name="Benocci T."/>
            <person name="Braus-Stromeyer S.A."/>
            <person name="Caldana C."/>
            <person name="Canovas D."/>
            <person name="Cerqueira G.C."/>
            <person name="Chen F."/>
            <person name="Chen W."/>
            <person name="Choi C."/>
            <person name="Clum A."/>
            <person name="Dos Santos R.A."/>
            <person name="Damasio A.R."/>
            <person name="Diallinas G."/>
            <person name="Emri T."/>
            <person name="Fekete E."/>
            <person name="Flipphi M."/>
            <person name="Freyberg S."/>
            <person name="Gallo A."/>
            <person name="Gournas C."/>
            <person name="Habgood R."/>
            <person name="Hainaut M."/>
            <person name="Harispe M.L."/>
            <person name="Henrissat B."/>
            <person name="Hilden K.S."/>
            <person name="Hope R."/>
            <person name="Hossain A."/>
            <person name="Karabika E."/>
            <person name="Karaffa L."/>
            <person name="Karanyi Z."/>
            <person name="Krasevec N."/>
            <person name="Kuo A."/>
            <person name="Kusch H."/>
            <person name="LaButti K."/>
            <person name="Lagendijk E.L."/>
            <person name="Lapidus A."/>
            <person name="Levasseur A."/>
            <person name="Lindquist E."/>
            <person name="Lipzen A."/>
            <person name="Logrieco A.F."/>
            <person name="MacCabe A."/>
            <person name="Maekelae M.R."/>
            <person name="Malavazi I."/>
            <person name="Melin P."/>
            <person name="Meyer V."/>
            <person name="Mielnichuk N."/>
            <person name="Miskei M."/>
            <person name="Molnar A.P."/>
            <person name="Mule G."/>
            <person name="Ngan C.Y."/>
            <person name="Orejas M."/>
            <person name="Orosz E."/>
            <person name="Ouedraogo J.P."/>
            <person name="Overkamp K.M."/>
            <person name="Park H.-S."/>
            <person name="Perrone G."/>
            <person name="Piumi F."/>
            <person name="Punt P.J."/>
            <person name="Ram A.F."/>
            <person name="Ramon A."/>
            <person name="Rauscher S."/>
            <person name="Record E."/>
            <person name="Riano-Pachon D.M."/>
            <person name="Robert V."/>
            <person name="Roehrig J."/>
            <person name="Ruller R."/>
            <person name="Salamov A."/>
            <person name="Salih N.S."/>
            <person name="Samson R.A."/>
            <person name="Sandor E."/>
            <person name="Sanguinetti M."/>
            <person name="Schuetze T."/>
            <person name="Sepcic K."/>
            <person name="Shelest E."/>
            <person name="Sherlock G."/>
            <person name="Sophianopoulou V."/>
            <person name="Squina F.M."/>
            <person name="Sun H."/>
            <person name="Susca A."/>
            <person name="Todd R.B."/>
            <person name="Tsang A."/>
            <person name="Unkles S.E."/>
            <person name="van de Wiele N."/>
            <person name="van Rossen-Uffink D."/>
            <person name="Oliveira J.V."/>
            <person name="Vesth T.C."/>
            <person name="Visser J."/>
            <person name="Yu J.-H."/>
            <person name="Zhou M."/>
            <person name="Andersen M.R."/>
            <person name="Archer D.B."/>
            <person name="Baker S.E."/>
            <person name="Benoit I."/>
            <person name="Brakhage A.A."/>
            <person name="Braus G.H."/>
            <person name="Fischer R."/>
            <person name="Frisvad J.C."/>
            <person name="Goldman G.H."/>
            <person name="Houbraken J."/>
            <person name="Oakley B."/>
            <person name="Pocsi I."/>
            <person name="Scazzocchio C."/>
            <person name="Seiboth B."/>
            <person name="vanKuyk P.A."/>
            <person name="Wortman J."/>
            <person name="Dyer P.S."/>
            <person name="Grigoriev I.V."/>
        </authorList>
    </citation>
    <scope>NUCLEOTIDE SEQUENCE [LARGE SCALE GENOMIC DNA]</scope>
    <source>
        <strain evidence="3">DTO 134E9</strain>
    </source>
</reference>
<name>A0A1L9RU32_ASPWE</name>
<sequence length="459" mass="53311">MLTPIRVRGRRKTKSNGRVLKRVPSGRKGGRPLMSRKTRWTSSQSKFEKRARVLLAKPTESSSRKLSNLERLPVELLEKIFLYSLDVNLPRSSLSLAVAVSSERVYRALILLSFWNDLPSEENRDSRGAISRILRPLDYHPLHDEERGSLQNMVLRCKWFTVHRLLNQLPDLINLTIQRHWNNAGFRMENVQQEALERFLTRQKYTRTFQGFDKDNKPCTLSIDPLVSITITRQELDQQETHRILNVKYFPDKLLRGEEGFDDDLLAYIETFRIASGFNRSDHLETNVTLSREALQQGIHMALIENNVKALESLLKIDEYVFRSQHSPSDNSPPYTLPAEHFRTAVRVARNRPEFLQLLLRTSAESLPADDSEVTEWAMYLNNAFGRWLLDLMLHLPPQIEAARANPREAAMFYLGRANGQVEMARRYLNDVLNVEELPSWMEETSFDVSSRWSDCKMT</sequence>
<evidence type="ECO:0000313" key="2">
    <source>
        <dbReference type="EMBL" id="OJJ38378.1"/>
    </source>
</evidence>
<dbReference type="AlphaFoldDB" id="A0A1L9RU32"/>
<proteinExistence type="predicted"/>
<protein>
    <submittedName>
        <fullName evidence="2">Uncharacterized protein</fullName>
    </submittedName>
</protein>
<dbReference type="RefSeq" id="XP_040692054.1">
    <property type="nucleotide sequence ID" value="XM_040837132.1"/>
</dbReference>
<dbReference type="EMBL" id="KV878210">
    <property type="protein sequence ID" value="OJJ38378.1"/>
    <property type="molecule type" value="Genomic_DNA"/>
</dbReference>
<dbReference type="VEuPathDB" id="FungiDB:ASPWEDRAFT_48626"/>
<evidence type="ECO:0000313" key="3">
    <source>
        <dbReference type="Proteomes" id="UP000184383"/>
    </source>
</evidence>
<gene>
    <name evidence="2" type="ORF">ASPWEDRAFT_48626</name>
</gene>